<evidence type="ECO:0000256" key="1">
    <source>
        <dbReference type="SAM" id="Phobius"/>
    </source>
</evidence>
<dbReference type="RefSeq" id="WP_203379745.1">
    <property type="nucleotide sequence ID" value="NZ_JAENHP010000012.1"/>
</dbReference>
<reference evidence="2 3" key="1">
    <citation type="submission" date="2021-01" db="EMBL/GenBank/DDBJ databases">
        <title>Actinoplanes sp. nov. LDG1-06 isolated from lichen.</title>
        <authorList>
            <person name="Saeng-In P."/>
            <person name="Phongsopitanun W."/>
            <person name="Kanchanasin P."/>
            <person name="Yuki M."/>
            <person name="Kudo T."/>
            <person name="Ohkuma M."/>
            <person name="Tanasupawat S."/>
        </authorList>
    </citation>
    <scope>NUCLEOTIDE SEQUENCE [LARGE SCALE GENOMIC DNA]</scope>
    <source>
        <strain evidence="2 3">LDG1-06</strain>
    </source>
</reference>
<keyword evidence="1" id="KW-1133">Transmembrane helix</keyword>
<gene>
    <name evidence="2" type="ORF">JIG36_30005</name>
</gene>
<sequence length="564" mass="59625">MDDALWTAYRRGEKIKTELPVRGEELRRLLLSAPAPDEGHQAALRLHGSTVEGPLDLTDATVDVPVTFDDCTFTDTPVLDGLTVPALRLTGCHLPGLHAERLQVARNLTLTGTTLTGAARLRDAVIGTGLDLDRVRVLRDVDVPLSPGDEMPPEHVAVDARGARIGGDLTAAGLTWRGALLLGLTRVEGMLSMPGATCGNGLLHAPSLAARGFYATDGFRLTGVLNLPAATIDGPLELPGAEVTELSAWGITVTGSVVLAQARVAEAVTLQGAELGAGLHATGLAAGRLQASRAEIRGDLVLADARFDGMVMMRGTRVGGTVVLRDAELGEHGGVSLKADGLVAFELLLECATPPGTVDLRHAVVELLADTTAAWPQRPLLTGFTYRQLRRDIAVGERLEVLRRATPTVEPQPYEQLAAAYRAAGRDRDARRVLHEKLRRESHGGGLPGRLWGLLQDLSLGYGYRPGRAAAIFAVLLLLGTVWFAATADCAGAAGLCAIKADEHPAWDPFLYTLDLLVPLVDLGHEKAWDPVGPDKVVSVALIVSGWIFASVVVAAAGRALSRS</sequence>
<keyword evidence="1" id="KW-0812">Transmembrane</keyword>
<feature type="transmembrane region" description="Helical" evidence="1">
    <location>
        <begin position="537"/>
        <end position="558"/>
    </location>
</feature>
<accession>A0ABS2AIV6</accession>
<protein>
    <recommendedName>
        <fullName evidence="4">Membrane-associated oxidoreductase</fullName>
    </recommendedName>
</protein>
<feature type="transmembrane region" description="Helical" evidence="1">
    <location>
        <begin position="469"/>
        <end position="486"/>
    </location>
</feature>
<evidence type="ECO:0008006" key="4">
    <source>
        <dbReference type="Google" id="ProtNLM"/>
    </source>
</evidence>
<keyword evidence="1" id="KW-0472">Membrane</keyword>
<name>A0ABS2AIV6_9ACTN</name>
<dbReference type="Proteomes" id="UP000632138">
    <property type="component" value="Unassembled WGS sequence"/>
</dbReference>
<evidence type="ECO:0000313" key="2">
    <source>
        <dbReference type="EMBL" id="MBM2619751.1"/>
    </source>
</evidence>
<comment type="caution">
    <text evidence="2">The sequence shown here is derived from an EMBL/GenBank/DDBJ whole genome shotgun (WGS) entry which is preliminary data.</text>
</comment>
<keyword evidence="3" id="KW-1185">Reference proteome</keyword>
<dbReference type="EMBL" id="JAENHP010000012">
    <property type="protein sequence ID" value="MBM2619751.1"/>
    <property type="molecule type" value="Genomic_DNA"/>
</dbReference>
<proteinExistence type="predicted"/>
<organism evidence="2 3">
    <name type="scientific">Paractinoplanes ovalisporus</name>
    <dbReference type="NCBI Taxonomy" id="2810368"/>
    <lineage>
        <taxon>Bacteria</taxon>
        <taxon>Bacillati</taxon>
        <taxon>Actinomycetota</taxon>
        <taxon>Actinomycetes</taxon>
        <taxon>Micromonosporales</taxon>
        <taxon>Micromonosporaceae</taxon>
        <taxon>Paractinoplanes</taxon>
    </lineage>
</organism>
<evidence type="ECO:0000313" key="3">
    <source>
        <dbReference type="Proteomes" id="UP000632138"/>
    </source>
</evidence>